<evidence type="ECO:0000313" key="1">
    <source>
        <dbReference type="EMBL" id="RXK36327.1"/>
    </source>
</evidence>
<dbReference type="Proteomes" id="UP000289152">
    <property type="component" value="Unassembled WGS sequence"/>
</dbReference>
<keyword evidence="2" id="KW-1185">Reference proteome</keyword>
<evidence type="ECO:0000313" key="2">
    <source>
        <dbReference type="Proteomes" id="UP000289152"/>
    </source>
</evidence>
<protein>
    <submittedName>
        <fullName evidence="1">Uncharacterized protein</fullName>
    </submittedName>
</protein>
<name>A0A4Q1BDL4_TREME</name>
<reference evidence="1 2" key="1">
    <citation type="submission" date="2016-06" db="EMBL/GenBank/DDBJ databases">
        <title>Evolution of pathogenesis and genome organization in the Tremellales.</title>
        <authorList>
            <person name="Cuomo C."/>
            <person name="Litvintseva A."/>
            <person name="Heitman J."/>
            <person name="Chen Y."/>
            <person name="Sun S."/>
            <person name="Springer D."/>
            <person name="Dromer F."/>
            <person name="Young S."/>
            <person name="Zeng Q."/>
            <person name="Chapman S."/>
            <person name="Gujja S."/>
            <person name="Saif S."/>
            <person name="Birren B."/>
        </authorList>
    </citation>
    <scope>NUCLEOTIDE SEQUENCE [LARGE SCALE GENOMIC DNA]</scope>
    <source>
        <strain evidence="1 2">ATCC 28783</strain>
    </source>
</reference>
<gene>
    <name evidence="1" type="ORF">M231_06412</name>
</gene>
<dbReference type="InParanoid" id="A0A4Q1BDL4"/>
<comment type="caution">
    <text evidence="1">The sequence shown here is derived from an EMBL/GenBank/DDBJ whole genome shotgun (WGS) entry which is preliminary data.</text>
</comment>
<organism evidence="1 2">
    <name type="scientific">Tremella mesenterica</name>
    <name type="common">Jelly fungus</name>
    <dbReference type="NCBI Taxonomy" id="5217"/>
    <lineage>
        <taxon>Eukaryota</taxon>
        <taxon>Fungi</taxon>
        <taxon>Dikarya</taxon>
        <taxon>Basidiomycota</taxon>
        <taxon>Agaricomycotina</taxon>
        <taxon>Tremellomycetes</taxon>
        <taxon>Tremellales</taxon>
        <taxon>Tremellaceae</taxon>
        <taxon>Tremella</taxon>
    </lineage>
</organism>
<proteinExistence type="predicted"/>
<accession>A0A4Q1BDL4</accession>
<dbReference type="AlphaFoldDB" id="A0A4Q1BDL4"/>
<dbReference type="EMBL" id="SDIL01000101">
    <property type="protein sequence ID" value="RXK36327.1"/>
    <property type="molecule type" value="Genomic_DNA"/>
</dbReference>
<sequence>MNMECLGNALRELISSSKQEPELIGNDTIGKMEELWHEREGTKYENATLKHIGTALRSVLSQSNEGAPFVAQTLDREPDESDENMSWLCLLPADGKLSESQHWEALQYNPPVYGLSLSEHP</sequence>
<dbReference type="VEuPathDB" id="FungiDB:TREMEDRAFT_63668"/>